<gene>
    <name evidence="1" type="primary">g9739</name>
    <name evidence="1" type="ORF">NpPPO83_00009739</name>
</gene>
<comment type="caution">
    <text evidence="1">The sequence shown here is derived from an EMBL/GenBank/DDBJ whole genome shotgun (WGS) entry which is preliminary data.</text>
</comment>
<evidence type="ECO:0000313" key="1">
    <source>
        <dbReference type="EMBL" id="GME27889.1"/>
    </source>
</evidence>
<dbReference type="EMBL" id="BSXG01000042">
    <property type="protein sequence ID" value="GME27889.1"/>
    <property type="molecule type" value="Genomic_DNA"/>
</dbReference>
<evidence type="ECO:0000313" key="2">
    <source>
        <dbReference type="Proteomes" id="UP001165186"/>
    </source>
</evidence>
<keyword evidence="2" id="KW-1185">Reference proteome</keyword>
<sequence length="213" mass="23744">MVIKHFKTPFFDNEDDSHSPPPPPQRTARTTPGSPYALSSEPTARTPNPHLCRTILPSPPRERAQPATTSPRPPTKTTKRARNNTVPFTLVTATRTPSPAAPPPAAPAVRSIAEVAVTTSLADVRRELDRGVRPGCWGCGWEVEKLPLLCRSRTSTESLCWGCEERVVRCMEAGCAESLTRDLLRMFGEVGEEEKEDEDEDEVPHFNEWDRCW</sequence>
<proteinExistence type="predicted"/>
<name>A0ACB5S520_9PEZI</name>
<reference evidence="1" key="1">
    <citation type="submission" date="2024-09" db="EMBL/GenBank/DDBJ databases">
        <title>Draft Genome Sequences of Neofusicoccum parvum.</title>
        <authorList>
            <person name="Ashida A."/>
            <person name="Camagna M."/>
            <person name="Tanaka A."/>
            <person name="Takemoto D."/>
        </authorList>
    </citation>
    <scope>NUCLEOTIDE SEQUENCE</scope>
    <source>
        <strain evidence="1">PPO83</strain>
    </source>
</reference>
<accession>A0ACB5S520</accession>
<protein>
    <submittedName>
        <fullName evidence="1">Uncharacterized protein</fullName>
    </submittedName>
</protein>
<organism evidence="1 2">
    <name type="scientific">Neofusicoccum parvum</name>
    <dbReference type="NCBI Taxonomy" id="310453"/>
    <lineage>
        <taxon>Eukaryota</taxon>
        <taxon>Fungi</taxon>
        <taxon>Dikarya</taxon>
        <taxon>Ascomycota</taxon>
        <taxon>Pezizomycotina</taxon>
        <taxon>Dothideomycetes</taxon>
        <taxon>Dothideomycetes incertae sedis</taxon>
        <taxon>Botryosphaeriales</taxon>
        <taxon>Botryosphaeriaceae</taxon>
        <taxon>Neofusicoccum</taxon>
    </lineage>
</organism>
<dbReference type="Proteomes" id="UP001165186">
    <property type="component" value="Unassembled WGS sequence"/>
</dbReference>